<dbReference type="InterPro" id="IPR037278">
    <property type="entry name" value="ARFGAP/RecO"/>
</dbReference>
<dbReference type="InterPro" id="IPR038508">
    <property type="entry name" value="ArfGAP_dom_sf"/>
</dbReference>
<feature type="domain" description="Arf-GAP" evidence="2">
    <location>
        <begin position="1"/>
        <end position="35"/>
    </location>
</feature>
<feature type="region of interest" description="Disordered" evidence="1">
    <location>
        <begin position="46"/>
        <end position="66"/>
    </location>
</feature>
<evidence type="ECO:0000313" key="3">
    <source>
        <dbReference type="EMBL" id="KAG5458304.1"/>
    </source>
</evidence>
<organism evidence="3 4">
    <name type="scientific">Olpidium bornovanus</name>
    <dbReference type="NCBI Taxonomy" id="278681"/>
    <lineage>
        <taxon>Eukaryota</taxon>
        <taxon>Fungi</taxon>
        <taxon>Fungi incertae sedis</taxon>
        <taxon>Olpidiomycota</taxon>
        <taxon>Olpidiomycotina</taxon>
        <taxon>Olpidiomycetes</taxon>
        <taxon>Olpidiales</taxon>
        <taxon>Olpidiaceae</taxon>
        <taxon>Olpidium</taxon>
    </lineage>
</organism>
<dbReference type="InterPro" id="IPR001164">
    <property type="entry name" value="ArfGAP_dom"/>
</dbReference>
<gene>
    <name evidence="3" type="ORF">BJ554DRAFT_1494</name>
</gene>
<dbReference type="Proteomes" id="UP000673691">
    <property type="component" value="Unassembled WGS sequence"/>
</dbReference>
<dbReference type="Gene3D" id="1.10.220.150">
    <property type="entry name" value="Arf GTPase activating protein"/>
    <property type="match status" value="1"/>
</dbReference>
<dbReference type="InterPro" id="IPR051718">
    <property type="entry name" value="ARF_GTPase-activating"/>
</dbReference>
<keyword evidence="4" id="KW-1185">Reference proteome</keyword>
<evidence type="ECO:0000313" key="4">
    <source>
        <dbReference type="Proteomes" id="UP000673691"/>
    </source>
</evidence>
<dbReference type="GO" id="GO:0005096">
    <property type="term" value="F:GTPase activator activity"/>
    <property type="evidence" value="ECO:0007669"/>
    <property type="project" value="InterPro"/>
</dbReference>
<protein>
    <recommendedName>
        <fullName evidence="2">Arf-GAP domain-containing protein</fullName>
    </recommendedName>
</protein>
<name>A0A8H8DH19_9FUNG</name>
<accession>A0A8H8DH19</accession>
<dbReference type="GO" id="GO:0005737">
    <property type="term" value="C:cytoplasm"/>
    <property type="evidence" value="ECO:0007669"/>
    <property type="project" value="TreeGrafter"/>
</dbReference>
<evidence type="ECO:0000259" key="2">
    <source>
        <dbReference type="Pfam" id="PF01412"/>
    </source>
</evidence>
<dbReference type="OrthoDB" id="10266696at2759"/>
<dbReference type="AlphaFoldDB" id="A0A8H8DH19"/>
<evidence type="ECO:0000256" key="1">
    <source>
        <dbReference type="SAM" id="MobiDB-lite"/>
    </source>
</evidence>
<dbReference type="PANTHER" id="PTHR45705">
    <property type="entry name" value="FI20236P1"/>
    <property type="match status" value="1"/>
</dbReference>
<dbReference type="SUPFAM" id="SSF57863">
    <property type="entry name" value="ArfGap/RecO-like zinc finger"/>
    <property type="match status" value="1"/>
</dbReference>
<proteinExistence type="predicted"/>
<comment type="caution">
    <text evidence="3">The sequence shown here is derived from an EMBL/GenBank/DDBJ whole genome shotgun (WGS) entry which is preliminary data.</text>
</comment>
<dbReference type="EMBL" id="JAEFCI010008675">
    <property type="protein sequence ID" value="KAG5458304.1"/>
    <property type="molecule type" value="Genomic_DNA"/>
</dbReference>
<dbReference type="Pfam" id="PF01412">
    <property type="entry name" value="ArfGap"/>
    <property type="match status" value="1"/>
</dbReference>
<sequence length="66" mass="7083">MGTHISKVKSVDLDTWTPEQIANVQRWGNATANKCVVRIRARVGGGLSSRSLPSSAHHNGGRDTEA</sequence>
<reference evidence="3 4" key="1">
    <citation type="journal article" name="Sci. Rep.">
        <title>Genome-scale phylogenetic analyses confirm Olpidium as the closest living zoosporic fungus to the non-flagellated, terrestrial fungi.</title>
        <authorList>
            <person name="Chang Y."/>
            <person name="Rochon D."/>
            <person name="Sekimoto S."/>
            <person name="Wang Y."/>
            <person name="Chovatia M."/>
            <person name="Sandor L."/>
            <person name="Salamov A."/>
            <person name="Grigoriev I.V."/>
            <person name="Stajich J.E."/>
            <person name="Spatafora J.W."/>
        </authorList>
    </citation>
    <scope>NUCLEOTIDE SEQUENCE [LARGE SCALE GENOMIC DNA]</scope>
    <source>
        <strain evidence="3">S191</strain>
    </source>
</reference>
<dbReference type="PANTHER" id="PTHR45705:SF1">
    <property type="entry name" value="FI20236P1"/>
    <property type="match status" value="1"/>
</dbReference>